<feature type="compositionally biased region" description="Low complexity" evidence="5">
    <location>
        <begin position="165"/>
        <end position="180"/>
    </location>
</feature>
<feature type="compositionally biased region" description="Low complexity" evidence="5">
    <location>
        <begin position="353"/>
        <end position="364"/>
    </location>
</feature>
<feature type="transmembrane region" description="Helical" evidence="6">
    <location>
        <begin position="572"/>
        <end position="590"/>
    </location>
</feature>
<evidence type="ECO:0000256" key="4">
    <source>
        <dbReference type="ARBA" id="ARBA00023136"/>
    </source>
</evidence>
<dbReference type="RefSeq" id="XP_047757521.1">
    <property type="nucleotide sequence ID" value="XM_047902865.1"/>
</dbReference>
<dbReference type="OMA" id="RDNIAEM"/>
<dbReference type="PANTHER" id="PTHR12943:SF27">
    <property type="entry name" value="HOMOCYSTEINE-INDUCED ENDOPLASMIC RETICULUM PROTEIN, ISOFORM A"/>
    <property type="match status" value="1"/>
</dbReference>
<evidence type="ECO:0000256" key="5">
    <source>
        <dbReference type="SAM" id="MobiDB-lite"/>
    </source>
</evidence>
<dbReference type="AlphaFoldDB" id="A0A9Q8P4K1"/>
<name>A0A9Q8P4K1_PASFU</name>
<dbReference type="EMBL" id="CP090164">
    <property type="protein sequence ID" value="UJO13155.1"/>
    <property type="molecule type" value="Genomic_DNA"/>
</dbReference>
<keyword evidence="4 6" id="KW-0472">Membrane</keyword>
<feature type="region of interest" description="Disordered" evidence="5">
    <location>
        <begin position="224"/>
        <end position="308"/>
    </location>
</feature>
<gene>
    <name evidence="8" type="ORF">CLAFUR5_03717</name>
</gene>
<dbReference type="Proteomes" id="UP000756132">
    <property type="component" value="Chromosome 2"/>
</dbReference>
<evidence type="ECO:0000256" key="6">
    <source>
        <dbReference type="SAM" id="Phobius"/>
    </source>
</evidence>
<dbReference type="InterPro" id="IPR039751">
    <property type="entry name" value="HERPUD1/2"/>
</dbReference>
<reference evidence="8" key="1">
    <citation type="submission" date="2021-12" db="EMBL/GenBank/DDBJ databases">
        <authorList>
            <person name="Zaccaron A."/>
            <person name="Stergiopoulos I."/>
        </authorList>
    </citation>
    <scope>NUCLEOTIDE SEQUENCE</scope>
    <source>
        <strain evidence="8">Race5_Kim</strain>
    </source>
</reference>
<feature type="compositionally biased region" description="Low complexity" evidence="5">
    <location>
        <begin position="634"/>
        <end position="671"/>
    </location>
</feature>
<comment type="subcellular location">
    <subcellularLocation>
        <location evidence="1">Membrane</location>
    </subcellularLocation>
</comment>
<evidence type="ECO:0000256" key="1">
    <source>
        <dbReference type="ARBA" id="ARBA00004370"/>
    </source>
</evidence>
<feature type="domain" description="Ubiquitin-like" evidence="7">
    <location>
        <begin position="11"/>
        <end position="79"/>
    </location>
</feature>
<dbReference type="GO" id="GO:0016020">
    <property type="term" value="C:membrane"/>
    <property type="evidence" value="ECO:0007669"/>
    <property type="project" value="UniProtKB-SubCell"/>
</dbReference>
<keyword evidence="9" id="KW-1185">Reference proteome</keyword>
<feature type="region of interest" description="Disordered" evidence="5">
    <location>
        <begin position="634"/>
        <end position="677"/>
    </location>
</feature>
<evidence type="ECO:0000256" key="3">
    <source>
        <dbReference type="ARBA" id="ARBA00022989"/>
    </source>
</evidence>
<protein>
    <recommendedName>
        <fullName evidence="7">Ubiquitin-like domain-containing protein</fullName>
    </recommendedName>
</protein>
<dbReference type="PROSITE" id="PS50053">
    <property type="entry name" value="UBIQUITIN_2"/>
    <property type="match status" value="1"/>
</dbReference>
<dbReference type="PANTHER" id="PTHR12943">
    <property type="entry name" value="HOMOCYSTEINE-RESPONSIVE ENDOPLASMIC RETICULUM-RESIDENT UNIQUITIN-LIKE DOMAIN HERPUD PROTEIN FAMILY MEMBER"/>
    <property type="match status" value="1"/>
</dbReference>
<dbReference type="SUPFAM" id="SSF54236">
    <property type="entry name" value="Ubiquitin-like"/>
    <property type="match status" value="1"/>
</dbReference>
<evidence type="ECO:0000259" key="7">
    <source>
        <dbReference type="PROSITE" id="PS50053"/>
    </source>
</evidence>
<sequence length="803" mass="86608">MAPPVEPPTTITLRVKVPPGHIPGIADEFTLGNDIAVSLKIGQIRARLQEAIPSSPTPERQRLLYSGRALIDNDQTVADALNIRRDPTQNEYVVHLLVKGNGDATAPLPHRTGLNTTPTRSGSPATVPTPPGAPHLPPQQLHNPNAISPIQLQQPPGHAPPGFLPPGHAHPTPPQHLQQHQAAVLAQQQRMQIQMIQNAQQRALHTGLVPFGFQPMNFGVQGPVGMQGQVAPPGAPAVPHEGQNVGVGEHHQGDGQQDTAQQADGGSHTHPQSGEGQHAQHHPGLNVPPAPPRPLSEQGFHVEGVGPNGQRITIHQQTLQFPNIQMAAQHMPLGANMMPTNLPALGLPPLPGMPQHQQGQPQRPSALDQARDNIAEMRRVLTELRDMVTEEHREQIDRLEERTQAVNNYIDPLSLHGSGPDRGRGPVRMGPSIGGLPGGLAIPRTQTGPHLGQVPSWRQRARQVRDAQQALNQGQISTDANVTCYLLSSPSGPHALVYSPQHGTFTGQLPHHQSFGMSGLQPTPTTTVVPAGAAQDQGNQPGQANAAAQAPAQGQAAAAAARANLLGLMEPIMGHVWLLLRILIFSYFLLGTNMGWQRPLALLAIAGGFWMIRLGFLGDGGALRRWWEGIVQEGQQRAPAAQQPGADGQPQPVQQQNQDPAAPGQAARPAQMPTPAQVAQRLLDEEQRQRNANRDQRWQWVREQVRPAERALALLVASLWPGVGEAYVRAREQEARRLAEEEVAARRREEEERQRKEAEEKEKSEGEEKTEAIAEPTTTSDSASGLHQEGSGSNGAVQVDTHE</sequence>
<feature type="region of interest" description="Disordered" evidence="5">
    <location>
        <begin position="102"/>
        <end position="180"/>
    </location>
</feature>
<dbReference type="Gene3D" id="3.10.20.90">
    <property type="entry name" value="Phosphatidylinositol 3-kinase Catalytic Subunit, Chain A, domain 1"/>
    <property type="match status" value="1"/>
</dbReference>
<dbReference type="GO" id="GO:0030968">
    <property type="term" value="P:endoplasmic reticulum unfolded protein response"/>
    <property type="evidence" value="ECO:0007669"/>
    <property type="project" value="TreeGrafter"/>
</dbReference>
<feature type="region of interest" description="Disordered" evidence="5">
    <location>
        <begin position="741"/>
        <end position="803"/>
    </location>
</feature>
<dbReference type="KEGG" id="ffu:CLAFUR5_03717"/>
<keyword evidence="2 6" id="KW-0812">Transmembrane</keyword>
<evidence type="ECO:0000256" key="2">
    <source>
        <dbReference type="ARBA" id="ARBA00022692"/>
    </source>
</evidence>
<feature type="compositionally biased region" description="Polar residues" evidence="5">
    <location>
        <begin position="140"/>
        <end position="154"/>
    </location>
</feature>
<dbReference type="InterPro" id="IPR029071">
    <property type="entry name" value="Ubiquitin-like_domsf"/>
</dbReference>
<feature type="compositionally biased region" description="Basic and acidic residues" evidence="5">
    <location>
        <begin position="741"/>
        <end position="772"/>
    </location>
</feature>
<evidence type="ECO:0000313" key="9">
    <source>
        <dbReference type="Proteomes" id="UP000756132"/>
    </source>
</evidence>
<accession>A0A9Q8P4K1</accession>
<evidence type="ECO:0000313" key="8">
    <source>
        <dbReference type="EMBL" id="UJO13155.1"/>
    </source>
</evidence>
<feature type="compositionally biased region" description="Pro residues" evidence="5">
    <location>
        <begin position="127"/>
        <end position="137"/>
    </location>
</feature>
<dbReference type="OrthoDB" id="21589at2759"/>
<feature type="compositionally biased region" description="Polar residues" evidence="5">
    <location>
        <begin position="113"/>
        <end position="126"/>
    </location>
</feature>
<reference evidence="8" key="2">
    <citation type="journal article" date="2022" name="Microb. Genom.">
        <title>A chromosome-scale genome assembly of the tomato pathogen Cladosporium fulvum reveals a compartmentalized genome architecture and the presence of a dispensable chromosome.</title>
        <authorList>
            <person name="Zaccaron A.Z."/>
            <person name="Chen L.H."/>
            <person name="Samaras A."/>
            <person name="Stergiopoulos I."/>
        </authorList>
    </citation>
    <scope>NUCLEOTIDE SEQUENCE</scope>
    <source>
        <strain evidence="8">Race5_Kim</strain>
    </source>
</reference>
<feature type="compositionally biased region" description="Low complexity" evidence="5">
    <location>
        <begin position="254"/>
        <end position="266"/>
    </location>
</feature>
<keyword evidence="3 6" id="KW-1133">Transmembrane helix</keyword>
<feature type="compositionally biased region" description="Polar residues" evidence="5">
    <location>
        <begin position="776"/>
        <end position="796"/>
    </location>
</feature>
<organism evidence="8 9">
    <name type="scientific">Passalora fulva</name>
    <name type="common">Tomato leaf mold</name>
    <name type="synonym">Cladosporium fulvum</name>
    <dbReference type="NCBI Taxonomy" id="5499"/>
    <lineage>
        <taxon>Eukaryota</taxon>
        <taxon>Fungi</taxon>
        <taxon>Dikarya</taxon>
        <taxon>Ascomycota</taxon>
        <taxon>Pezizomycotina</taxon>
        <taxon>Dothideomycetes</taxon>
        <taxon>Dothideomycetidae</taxon>
        <taxon>Mycosphaerellales</taxon>
        <taxon>Mycosphaerellaceae</taxon>
        <taxon>Fulvia</taxon>
    </lineage>
</organism>
<proteinExistence type="predicted"/>
<feature type="transmembrane region" description="Helical" evidence="6">
    <location>
        <begin position="596"/>
        <end position="616"/>
    </location>
</feature>
<dbReference type="InterPro" id="IPR000626">
    <property type="entry name" value="Ubiquitin-like_dom"/>
</dbReference>
<dbReference type="GeneID" id="71983595"/>
<feature type="region of interest" description="Disordered" evidence="5">
    <location>
        <begin position="347"/>
        <end position="368"/>
    </location>
</feature>